<dbReference type="Proteomes" id="UP000199696">
    <property type="component" value="Unassembled WGS sequence"/>
</dbReference>
<evidence type="ECO:0000313" key="1">
    <source>
        <dbReference type="EMBL" id="SCL45581.1"/>
    </source>
</evidence>
<sequence length="1249" mass="134537">MTVGDDWIPCDPRLIVRTRIGGRRRPVHPGLLSRPQDLIPTVLEYAECIDPLLVGALGFGLADVAELAMRIMEVERLALGPHWTGQRPTDPADPARVSRAEAQAAQQLLAEWADHANDTGSPVPLQIAGDESLESGRRQRLVAAFAWCTREAADIAAQHGWLLRGALFVRHNGQVAPAPGAVVMDSLAASTMALVKQATASLKPTSRRRTSPKVDGASDPASHLLAIATEKVVMSLRGLPAHVFTGAVTDAGSEITAVVAPGGRHLVAVQVVADIDPKALSRAVDRGQKQLRRLRPSSILRLPPFAAGDDPRMAPPNALPFAAGATTPAGTCAIRSDVEIRRVTLIAGPWAQPRLRRRGVVTMTVDEWCDLVAQSGEDPEEFWAFLDELAELPGVRVVEAFELRDLWTAFGEMGLLYPGGNEVGGLVVAPRDCTLEWHDAAQADGVNDVLERLNLPALNEWPLRSPVRDGVATVSCLQPTQHVLINAAPALAIDTDPGTGEDFDPGLAFTVAEAIRDGVTQLSDRAAEPGSPAATQAGWAAWQTATSDDDATLVELVTTRKSQTKEPVWFAGIAPHAFLIAYDRTRFAPLSTQDVQNLVGSALADAIAARIAITASAMEVEPGVVDGQALLAGAPQAIEAAQAFTHAWRELSPTIRVGHRHDVVFAPPGGPGSRVSVRARHRAERRLAQALVTAAVPAQRVTGAEASQLLMTTVCPTALEVLLDDLAQFEPTAALAVVAREVERVWAERSRLQAQRTAREVAGWDPTDADGDPIEDTITCRAADLVIEAMLHAPPRGTALLDHRDWERLLLEAALCLELSGRATANTVGLDRIAVDLADTGVCRTSVISSRIDTLAYHEARLAIHQHRDAKQLHYAAHLGADACLAFDADEGAPRTWATVLGAVLADPQRPWYERPVVEAALAADQAMREHLHTGIDEIKAVMMVAASWSVTTVTGEVIDINRDELIHEVKDWAGLDAAAVAAAVDLLTLTPARLAEEGLSYWELERRSGRLATRPLLASPSKAGHGQILLLPRRIAATQQIFANYATDGRLPWPPHSLPPAVTAAYEAWQQAGQDAFEIYLEEVVRDHGFTHCRRGLKEKPAARMGIRLSGEIDLLLADPHRARLWVIEAKHAQVPFGLNQILYEITDYHGVTPETAPPGRFRFKTPERSYIGKLLTKTHDVRQQLGPVLGMLGINDDSRPWQVIPLIVTPSPVAAAFAAEPKVAFTCPEPLPGVLSAMSLPRTGYHG</sequence>
<dbReference type="OrthoDB" id="3327268at2"/>
<accession>A0A1C6TVE9</accession>
<gene>
    <name evidence="1" type="ORF">GA0070604_1027</name>
</gene>
<name>A0A1C6TVE9_9ACTN</name>
<proteinExistence type="predicted"/>
<evidence type="ECO:0000313" key="2">
    <source>
        <dbReference type="Proteomes" id="UP000199696"/>
    </source>
</evidence>
<keyword evidence="2" id="KW-1185">Reference proteome</keyword>
<organism evidence="1 2">
    <name type="scientific">Micromonospora eburnea</name>
    <dbReference type="NCBI Taxonomy" id="227316"/>
    <lineage>
        <taxon>Bacteria</taxon>
        <taxon>Bacillati</taxon>
        <taxon>Actinomycetota</taxon>
        <taxon>Actinomycetes</taxon>
        <taxon>Micromonosporales</taxon>
        <taxon>Micromonosporaceae</taxon>
        <taxon>Micromonospora</taxon>
    </lineage>
</organism>
<reference evidence="2" key="1">
    <citation type="submission" date="2016-06" db="EMBL/GenBank/DDBJ databases">
        <authorList>
            <person name="Varghese N."/>
            <person name="Submissions Spin"/>
        </authorList>
    </citation>
    <scope>NUCLEOTIDE SEQUENCE [LARGE SCALE GENOMIC DNA]</scope>
    <source>
        <strain evidence="2">DSM 44814</strain>
    </source>
</reference>
<protein>
    <submittedName>
        <fullName evidence="1">Uncharacterized protein</fullName>
    </submittedName>
</protein>
<dbReference type="AlphaFoldDB" id="A0A1C6TVE9"/>
<dbReference type="EMBL" id="FMHY01000002">
    <property type="protein sequence ID" value="SCL45581.1"/>
    <property type="molecule type" value="Genomic_DNA"/>
</dbReference>